<evidence type="ECO:0000256" key="3">
    <source>
        <dbReference type="ARBA" id="ARBA00022553"/>
    </source>
</evidence>
<dbReference type="EC" id="2.7.13.3" evidence="2"/>
<feature type="transmembrane region" description="Helical" evidence="10">
    <location>
        <begin position="41"/>
        <end position="64"/>
    </location>
</feature>
<dbReference type="Proteomes" id="UP001180715">
    <property type="component" value="Unassembled WGS sequence"/>
</dbReference>
<dbReference type="CDD" id="cd16917">
    <property type="entry name" value="HATPase_UhpB-NarQ-NarX-like"/>
    <property type="match status" value="1"/>
</dbReference>
<proteinExistence type="predicted"/>
<gene>
    <name evidence="13" type="ORF">J2S67_000949</name>
</gene>
<organism evidence="13 14">
    <name type="scientific">Pseudoglutamicibacter albus</name>
    <dbReference type="NCBI Taxonomy" id="98671"/>
    <lineage>
        <taxon>Bacteria</taxon>
        <taxon>Bacillati</taxon>
        <taxon>Actinomycetota</taxon>
        <taxon>Actinomycetes</taxon>
        <taxon>Micrococcales</taxon>
        <taxon>Micrococcaceae</taxon>
        <taxon>Pseudoglutamicibacter</taxon>
    </lineage>
</organism>
<keyword evidence="7" id="KW-0067">ATP-binding</keyword>
<keyword evidence="3" id="KW-0597">Phosphoprotein</keyword>
<dbReference type="PANTHER" id="PTHR24421">
    <property type="entry name" value="NITRATE/NITRITE SENSOR PROTEIN NARX-RELATED"/>
    <property type="match status" value="1"/>
</dbReference>
<evidence type="ECO:0000256" key="7">
    <source>
        <dbReference type="ARBA" id="ARBA00022840"/>
    </source>
</evidence>
<feature type="domain" description="Signal transduction histidine kinase subgroup 3 dimerisation and phosphoacceptor" evidence="11">
    <location>
        <begin position="197"/>
        <end position="262"/>
    </location>
</feature>
<feature type="transmembrane region" description="Helical" evidence="10">
    <location>
        <begin position="111"/>
        <end position="132"/>
    </location>
</feature>
<dbReference type="Gene3D" id="3.30.565.10">
    <property type="entry name" value="Histidine kinase-like ATPase, C-terminal domain"/>
    <property type="match status" value="1"/>
</dbReference>
<evidence type="ECO:0000256" key="6">
    <source>
        <dbReference type="ARBA" id="ARBA00022777"/>
    </source>
</evidence>
<dbReference type="Pfam" id="PF07730">
    <property type="entry name" value="HisKA_3"/>
    <property type="match status" value="1"/>
</dbReference>
<evidence type="ECO:0000256" key="2">
    <source>
        <dbReference type="ARBA" id="ARBA00012438"/>
    </source>
</evidence>
<dbReference type="EMBL" id="JAVDXX010000001">
    <property type="protein sequence ID" value="MDR7293681.1"/>
    <property type="molecule type" value="Genomic_DNA"/>
</dbReference>
<keyword evidence="8" id="KW-0902">Two-component regulatory system</keyword>
<keyword evidence="6 13" id="KW-0418">Kinase</keyword>
<dbReference type="PANTHER" id="PTHR24421:SF10">
    <property type="entry name" value="NITRATE_NITRITE SENSOR PROTEIN NARQ"/>
    <property type="match status" value="1"/>
</dbReference>
<feature type="domain" description="DUF7134" evidence="12">
    <location>
        <begin position="48"/>
        <end position="169"/>
    </location>
</feature>
<feature type="transmembrane region" description="Helical" evidence="10">
    <location>
        <begin position="71"/>
        <end position="91"/>
    </location>
</feature>
<evidence type="ECO:0000313" key="13">
    <source>
        <dbReference type="EMBL" id="MDR7293681.1"/>
    </source>
</evidence>
<dbReference type="GO" id="GO:0016301">
    <property type="term" value="F:kinase activity"/>
    <property type="evidence" value="ECO:0007669"/>
    <property type="project" value="UniProtKB-KW"/>
</dbReference>
<evidence type="ECO:0000256" key="4">
    <source>
        <dbReference type="ARBA" id="ARBA00022679"/>
    </source>
</evidence>
<name>A0ABU1YZA1_9MICC</name>
<keyword evidence="14" id="KW-1185">Reference proteome</keyword>
<dbReference type="SUPFAM" id="SSF55874">
    <property type="entry name" value="ATPase domain of HSP90 chaperone/DNA topoisomerase II/histidine kinase"/>
    <property type="match status" value="1"/>
</dbReference>
<keyword evidence="4" id="KW-0808">Transferase</keyword>
<evidence type="ECO:0000256" key="5">
    <source>
        <dbReference type="ARBA" id="ARBA00022741"/>
    </source>
</evidence>
<comment type="caution">
    <text evidence="13">The sequence shown here is derived from an EMBL/GenBank/DDBJ whole genome shotgun (WGS) entry which is preliminary data.</text>
</comment>
<dbReference type="InterPro" id="IPR055558">
    <property type="entry name" value="DUF7134"/>
</dbReference>
<sequence>MALFVSFIFWAAGPLPLGPHMPDPESGEYLQGAPALPFWPLFPYAVRRATVLLVGLVLCAAWAIRRYKPGAALVTAVIACLVQVCVVADRSPMLILVPPIIYSSAAHGSRWVSNTALVAGLLGSIVAVVFFMTHDVEYRSALDYAAALIGHWLVVAVAWLLGRLSFERRARFEAEKLRMKRLIDEQIREREFAAADERRRIAREMHDVVAHSLSVIVTQADGGRYAAVQRPEVACEVLETISQTGREALTEMRSLLGVLRDEGDEARRAPAPGFDRLDELAYTASASGIETSIEWKHSPAGTLPPGAELAVYRIVQEALTNVRKHAVAPTRTDVVLTWMAGGLAVTVANDSLPPRGPQAQGASQTQGVASADASDAPPPVTVGVAAALPSSGRGQVGMRERAELYGGKVAFSVLPGGYQVYAFIPYASDELASA</sequence>
<evidence type="ECO:0000256" key="10">
    <source>
        <dbReference type="SAM" id="Phobius"/>
    </source>
</evidence>
<feature type="region of interest" description="Disordered" evidence="9">
    <location>
        <begin position="350"/>
        <end position="376"/>
    </location>
</feature>
<keyword evidence="10" id="KW-0812">Transmembrane</keyword>
<dbReference type="Gene3D" id="1.20.5.1930">
    <property type="match status" value="1"/>
</dbReference>
<keyword evidence="10" id="KW-0472">Membrane</keyword>
<evidence type="ECO:0000256" key="9">
    <source>
        <dbReference type="SAM" id="MobiDB-lite"/>
    </source>
</evidence>
<protein>
    <recommendedName>
        <fullName evidence="2">histidine kinase</fullName>
        <ecNumber evidence="2">2.7.13.3</ecNumber>
    </recommendedName>
</protein>
<keyword evidence="10" id="KW-1133">Transmembrane helix</keyword>
<comment type="catalytic activity">
    <reaction evidence="1">
        <text>ATP + protein L-histidine = ADP + protein N-phospho-L-histidine.</text>
        <dbReference type="EC" id="2.7.13.3"/>
    </reaction>
</comment>
<dbReference type="InterPro" id="IPR050482">
    <property type="entry name" value="Sensor_HK_TwoCompSys"/>
</dbReference>
<dbReference type="InterPro" id="IPR011712">
    <property type="entry name" value="Sig_transdc_His_kin_sub3_dim/P"/>
</dbReference>
<evidence type="ECO:0000259" key="12">
    <source>
        <dbReference type="Pfam" id="PF23539"/>
    </source>
</evidence>
<evidence type="ECO:0000313" key="14">
    <source>
        <dbReference type="Proteomes" id="UP001180715"/>
    </source>
</evidence>
<keyword evidence="5" id="KW-0547">Nucleotide-binding</keyword>
<accession>A0ABU1YZA1</accession>
<feature type="transmembrane region" description="Helical" evidence="10">
    <location>
        <begin position="144"/>
        <end position="162"/>
    </location>
</feature>
<dbReference type="RefSeq" id="WP_310246795.1">
    <property type="nucleotide sequence ID" value="NZ_JAVDXX010000001.1"/>
</dbReference>
<evidence type="ECO:0000256" key="8">
    <source>
        <dbReference type="ARBA" id="ARBA00023012"/>
    </source>
</evidence>
<evidence type="ECO:0000259" key="11">
    <source>
        <dbReference type="Pfam" id="PF07730"/>
    </source>
</evidence>
<reference evidence="13" key="1">
    <citation type="submission" date="2023-07" db="EMBL/GenBank/DDBJ databases">
        <title>Sequencing the genomes of 1000 actinobacteria strains.</title>
        <authorList>
            <person name="Klenk H.-P."/>
        </authorList>
    </citation>
    <scope>NUCLEOTIDE SEQUENCE</scope>
    <source>
        <strain evidence="13">DSM 13068</strain>
    </source>
</reference>
<dbReference type="Pfam" id="PF23539">
    <property type="entry name" value="DUF7134"/>
    <property type="match status" value="1"/>
</dbReference>
<dbReference type="InterPro" id="IPR036890">
    <property type="entry name" value="HATPase_C_sf"/>
</dbReference>
<evidence type="ECO:0000256" key="1">
    <source>
        <dbReference type="ARBA" id="ARBA00000085"/>
    </source>
</evidence>